<accession>A0AAD8CB98</accession>
<comment type="similarity">
    <text evidence="1 3">Belongs to the type-B carboxylesterase/lipase family.</text>
</comment>
<dbReference type="InterPro" id="IPR002018">
    <property type="entry name" value="CarbesteraseB"/>
</dbReference>
<dbReference type="GO" id="GO:0016787">
    <property type="term" value="F:hydrolase activity"/>
    <property type="evidence" value="ECO:0007669"/>
    <property type="project" value="UniProtKB-KW"/>
</dbReference>
<reference evidence="6" key="1">
    <citation type="journal article" date="2023" name="PLoS Negl. Trop. Dis.">
        <title>A genome sequence for Biomphalaria pfeifferi, the major vector snail for the human-infecting parasite Schistosoma mansoni.</title>
        <authorList>
            <person name="Bu L."/>
            <person name="Lu L."/>
            <person name="Laidemitt M.R."/>
            <person name="Zhang S.M."/>
            <person name="Mutuku M."/>
            <person name="Mkoji G."/>
            <person name="Steinauer M."/>
            <person name="Loker E.S."/>
        </authorList>
    </citation>
    <scope>NUCLEOTIDE SEQUENCE</scope>
    <source>
        <strain evidence="6">KasaAsao</strain>
    </source>
</reference>
<dbReference type="InterPro" id="IPR029058">
    <property type="entry name" value="AB_hydrolase_fold"/>
</dbReference>
<dbReference type="InterPro" id="IPR019826">
    <property type="entry name" value="Carboxylesterase_B_AS"/>
</dbReference>
<name>A0AAD8CB98_BIOPF</name>
<dbReference type="EC" id="3.1.1.-" evidence="3"/>
<keyword evidence="4" id="KW-1133">Transmembrane helix</keyword>
<evidence type="ECO:0000256" key="2">
    <source>
        <dbReference type="ARBA" id="ARBA00022801"/>
    </source>
</evidence>
<dbReference type="PROSITE" id="PS00122">
    <property type="entry name" value="CARBOXYLESTERASE_B_1"/>
    <property type="match status" value="1"/>
</dbReference>
<organism evidence="6 7">
    <name type="scientific">Biomphalaria pfeifferi</name>
    <name type="common">Bloodfluke planorb</name>
    <name type="synonym">Freshwater snail</name>
    <dbReference type="NCBI Taxonomy" id="112525"/>
    <lineage>
        <taxon>Eukaryota</taxon>
        <taxon>Metazoa</taxon>
        <taxon>Spiralia</taxon>
        <taxon>Lophotrochozoa</taxon>
        <taxon>Mollusca</taxon>
        <taxon>Gastropoda</taxon>
        <taxon>Heterobranchia</taxon>
        <taxon>Euthyneura</taxon>
        <taxon>Panpulmonata</taxon>
        <taxon>Hygrophila</taxon>
        <taxon>Lymnaeoidea</taxon>
        <taxon>Planorbidae</taxon>
        <taxon>Biomphalaria</taxon>
    </lineage>
</organism>
<dbReference type="Gene3D" id="3.40.50.1820">
    <property type="entry name" value="alpha/beta hydrolase"/>
    <property type="match status" value="1"/>
</dbReference>
<protein>
    <recommendedName>
        <fullName evidence="3">Carboxylic ester hydrolase</fullName>
        <ecNumber evidence="3">3.1.1.-</ecNumber>
    </recommendedName>
</protein>
<comment type="caution">
    <text evidence="6">The sequence shown here is derived from an EMBL/GenBank/DDBJ whole genome shotgun (WGS) entry which is preliminary data.</text>
</comment>
<sequence>MTGRTHQQLDTTHPLRQTVYGQIRGYVYKRPNGKEVERYLGVPFAAPPVGKLRFQRPVAPSSWKGIRDATNQPSACMQSWIDLHYIRDHNPDFDGRMTEDCLHVNIYVPVTSKRQANLEKPFPVLVHIHGGSNEAGMGSMLHGDVLASEGTMIVITLNYRLGVLGFLSVPHLNIPGNYGLYDQTMALTWVQENIAFFGGDPVRVTVQGHSAGGADVGVHILSPISKGLFQYAILMSGSPTAYWAVIPSTDPKEESVGPNSHLKTLGCYFKDDVLQTWACLEKINASEIVNDYYDHGFAYYDFSPVVDGTFLLRDPKQGIADAVNAKSVMIGLVKDEGSLTVDIIMKNENEKDTTGSYMTEAQFVRDSHNHVQPPDFFNYSILRQFSSPPTEPYISFSSMADWSYYMYKPWADPHNATAAMISFSDLIGDTTFTAPAVDIADKLSAITKLELFLYVFEHRSVSSNFPPWMGVPHGQDIFFLFGCPVDGHPRHNYTELDKKVSLGFIEMWSKFVYTGLATTEHAGYRVDKTFLRIASNETDLLITKGKYLRAAHVGFWNELFPSLITHSTVVNKMSSDFRIWVLVALCLTLFALLVIAVVCLLHRRQDAQLDTGVTLSAEDDVGKIPML</sequence>
<proteinExistence type="inferred from homology"/>
<reference evidence="6" key="2">
    <citation type="submission" date="2023-04" db="EMBL/GenBank/DDBJ databases">
        <authorList>
            <person name="Bu L."/>
            <person name="Lu L."/>
            <person name="Laidemitt M.R."/>
            <person name="Zhang S.M."/>
            <person name="Mutuku M."/>
            <person name="Mkoji G."/>
            <person name="Steinauer M."/>
            <person name="Loker E.S."/>
        </authorList>
    </citation>
    <scope>NUCLEOTIDE SEQUENCE</scope>
    <source>
        <strain evidence="6">KasaAsao</strain>
        <tissue evidence="6">Whole Snail</tissue>
    </source>
</reference>
<keyword evidence="4" id="KW-0812">Transmembrane</keyword>
<keyword evidence="2 3" id="KW-0378">Hydrolase</keyword>
<feature type="transmembrane region" description="Helical" evidence="4">
    <location>
        <begin position="579"/>
        <end position="601"/>
    </location>
</feature>
<keyword evidence="4" id="KW-0472">Membrane</keyword>
<evidence type="ECO:0000256" key="3">
    <source>
        <dbReference type="RuleBase" id="RU361235"/>
    </source>
</evidence>
<dbReference type="PANTHER" id="PTHR43903">
    <property type="entry name" value="NEUROLIGIN"/>
    <property type="match status" value="1"/>
</dbReference>
<evidence type="ECO:0000256" key="4">
    <source>
        <dbReference type="SAM" id="Phobius"/>
    </source>
</evidence>
<keyword evidence="7" id="KW-1185">Reference proteome</keyword>
<dbReference type="SUPFAM" id="SSF53474">
    <property type="entry name" value="alpha/beta-Hydrolases"/>
    <property type="match status" value="1"/>
</dbReference>
<evidence type="ECO:0000313" key="7">
    <source>
        <dbReference type="Proteomes" id="UP001233172"/>
    </source>
</evidence>
<dbReference type="EMBL" id="JASAOG010000002">
    <property type="protein sequence ID" value="KAK0069791.1"/>
    <property type="molecule type" value="Genomic_DNA"/>
</dbReference>
<dbReference type="Pfam" id="PF00135">
    <property type="entry name" value="COesterase"/>
    <property type="match status" value="1"/>
</dbReference>
<dbReference type="Proteomes" id="UP001233172">
    <property type="component" value="Unassembled WGS sequence"/>
</dbReference>
<feature type="domain" description="Carboxylesterase type B" evidence="5">
    <location>
        <begin position="14"/>
        <end position="533"/>
    </location>
</feature>
<gene>
    <name evidence="6" type="ORF">Bpfe_000968</name>
</gene>
<evidence type="ECO:0000313" key="6">
    <source>
        <dbReference type="EMBL" id="KAK0069791.1"/>
    </source>
</evidence>
<evidence type="ECO:0000259" key="5">
    <source>
        <dbReference type="Pfam" id="PF00135"/>
    </source>
</evidence>
<dbReference type="InterPro" id="IPR051093">
    <property type="entry name" value="Neuroligin/BSAL"/>
</dbReference>
<evidence type="ECO:0000256" key="1">
    <source>
        <dbReference type="ARBA" id="ARBA00005964"/>
    </source>
</evidence>
<dbReference type="AlphaFoldDB" id="A0AAD8CB98"/>